<feature type="compositionally biased region" description="Basic and acidic residues" evidence="1">
    <location>
        <begin position="52"/>
        <end position="62"/>
    </location>
</feature>
<dbReference type="Proteomes" id="UP000469949">
    <property type="component" value="Unassembled WGS sequence"/>
</dbReference>
<dbReference type="AlphaFoldDB" id="A0A833J7Y9"/>
<comment type="caution">
    <text evidence="3">The sequence shown here is derived from an EMBL/GenBank/DDBJ whole genome shotgun (WGS) entry which is preliminary data.</text>
</comment>
<dbReference type="PROSITE" id="PS51257">
    <property type="entry name" value="PROKAR_LIPOPROTEIN"/>
    <property type="match status" value="1"/>
</dbReference>
<sequence length="278" mass="29964">MRPVLFLTFLLSSACATGAALAQQGSNWVDPPAKSGASGGSERAKPATKAPPRFEAEPEAASRAHRAAAASAARRESRRQDQARQENARQEHARQDRSRAAEMRRARRAAIRERARAENDANLARAERSAPPPARMSRAEPDPRFSDWAVTARRLSLDYLDSVSAPNGAALAAAPRFYGGSVRFHGRTLSIGALMAEKRNFMRRWPERHYEAQGEPRVACDGASATCLVRVVHDFTAVSPARGARSQGVAELTLTVSFANGAPVIVSEASRVLSRAGA</sequence>
<evidence type="ECO:0000313" key="4">
    <source>
        <dbReference type="Proteomes" id="UP000469949"/>
    </source>
</evidence>
<gene>
    <name evidence="3" type="ORF">F8B43_1538</name>
</gene>
<evidence type="ECO:0000256" key="1">
    <source>
        <dbReference type="SAM" id="MobiDB-lite"/>
    </source>
</evidence>
<dbReference type="RefSeq" id="WP_152276541.1">
    <property type="nucleotide sequence ID" value="NZ_WEKV01000008.1"/>
</dbReference>
<accession>A0A833J7Y9</accession>
<evidence type="ECO:0000313" key="3">
    <source>
        <dbReference type="EMBL" id="KAB7786137.1"/>
    </source>
</evidence>
<reference evidence="3 4" key="1">
    <citation type="submission" date="2019-10" db="EMBL/GenBank/DDBJ databases">
        <title>Draft Genome Sequence of the Caffeine Degrading Methylotroph Methylorubrum populi PINKEL.</title>
        <authorList>
            <person name="Dawson S.C."/>
            <person name="Zhang X."/>
            <person name="Wright M.E."/>
            <person name="Sharma G."/>
            <person name="Langner J.T."/>
            <person name="Ditty J.L."/>
            <person name="Subuyuj G.A."/>
        </authorList>
    </citation>
    <scope>NUCLEOTIDE SEQUENCE [LARGE SCALE GENOMIC DNA]</scope>
    <source>
        <strain evidence="3 4">Pinkel</strain>
    </source>
</reference>
<feature type="compositionally biased region" description="Basic and acidic residues" evidence="1">
    <location>
        <begin position="73"/>
        <end position="119"/>
    </location>
</feature>
<proteinExistence type="predicted"/>
<dbReference type="EMBL" id="WEKV01000008">
    <property type="protein sequence ID" value="KAB7786137.1"/>
    <property type="molecule type" value="Genomic_DNA"/>
</dbReference>
<evidence type="ECO:0000256" key="2">
    <source>
        <dbReference type="SAM" id="SignalP"/>
    </source>
</evidence>
<feature type="region of interest" description="Disordered" evidence="1">
    <location>
        <begin position="23"/>
        <end position="141"/>
    </location>
</feature>
<feature type="signal peptide" evidence="2">
    <location>
        <begin position="1"/>
        <end position="22"/>
    </location>
</feature>
<name>A0A833J7Y9_9HYPH</name>
<protein>
    <submittedName>
        <fullName evidence="3">Uncharacterized protein</fullName>
    </submittedName>
</protein>
<organism evidence="3 4">
    <name type="scientific">Methylorubrum populi</name>
    <dbReference type="NCBI Taxonomy" id="223967"/>
    <lineage>
        <taxon>Bacteria</taxon>
        <taxon>Pseudomonadati</taxon>
        <taxon>Pseudomonadota</taxon>
        <taxon>Alphaproteobacteria</taxon>
        <taxon>Hyphomicrobiales</taxon>
        <taxon>Methylobacteriaceae</taxon>
        <taxon>Methylorubrum</taxon>
    </lineage>
</organism>
<keyword evidence="2" id="KW-0732">Signal</keyword>
<feature type="chain" id="PRO_5032809801" evidence="2">
    <location>
        <begin position="23"/>
        <end position="278"/>
    </location>
</feature>